<dbReference type="GO" id="GO:0000978">
    <property type="term" value="F:RNA polymerase II cis-regulatory region sequence-specific DNA binding"/>
    <property type="evidence" value="ECO:0007669"/>
    <property type="project" value="TreeGrafter"/>
</dbReference>
<evidence type="ECO:0000256" key="4">
    <source>
        <dbReference type="ARBA" id="ARBA00022833"/>
    </source>
</evidence>
<dbReference type="STRING" id="299467.A0A443SUU4"/>
<protein>
    <submittedName>
        <fullName evidence="5">Uncharacterized protein</fullName>
    </submittedName>
</protein>
<comment type="subcellular location">
    <subcellularLocation>
        <location evidence="1">Nucleus</location>
    </subcellularLocation>
</comment>
<evidence type="ECO:0000313" key="5">
    <source>
        <dbReference type="EMBL" id="RWS31298.1"/>
    </source>
</evidence>
<evidence type="ECO:0000313" key="6">
    <source>
        <dbReference type="Proteomes" id="UP000288716"/>
    </source>
</evidence>
<dbReference type="AlphaFoldDB" id="A0A443SUU4"/>
<dbReference type="GO" id="GO:0005634">
    <property type="term" value="C:nucleus"/>
    <property type="evidence" value="ECO:0007669"/>
    <property type="project" value="UniProtKB-SubCell"/>
</dbReference>
<dbReference type="InterPro" id="IPR051968">
    <property type="entry name" value="ZnFinger_Homeobox_TR"/>
</dbReference>
<organism evidence="5 6">
    <name type="scientific">Leptotrombidium deliense</name>
    <dbReference type="NCBI Taxonomy" id="299467"/>
    <lineage>
        <taxon>Eukaryota</taxon>
        <taxon>Metazoa</taxon>
        <taxon>Ecdysozoa</taxon>
        <taxon>Arthropoda</taxon>
        <taxon>Chelicerata</taxon>
        <taxon>Arachnida</taxon>
        <taxon>Acari</taxon>
        <taxon>Acariformes</taxon>
        <taxon>Trombidiformes</taxon>
        <taxon>Prostigmata</taxon>
        <taxon>Anystina</taxon>
        <taxon>Parasitengona</taxon>
        <taxon>Trombiculoidea</taxon>
        <taxon>Trombiculidae</taxon>
        <taxon>Leptotrombidium</taxon>
    </lineage>
</organism>
<name>A0A443SUU4_9ACAR</name>
<accession>A0A443SUU4</accession>
<evidence type="ECO:0000256" key="3">
    <source>
        <dbReference type="ARBA" id="ARBA00022737"/>
    </source>
</evidence>
<reference evidence="5 6" key="1">
    <citation type="journal article" date="2018" name="Gigascience">
        <title>Genomes of trombidid mites reveal novel predicted allergens and laterally-transferred genes associated with secondary metabolism.</title>
        <authorList>
            <person name="Dong X."/>
            <person name="Chaisiri K."/>
            <person name="Xia D."/>
            <person name="Armstrong S.D."/>
            <person name="Fang Y."/>
            <person name="Donnelly M.J."/>
            <person name="Kadowaki T."/>
            <person name="McGarry J.W."/>
            <person name="Darby A.C."/>
            <person name="Makepeace B.L."/>
        </authorList>
    </citation>
    <scope>NUCLEOTIDE SEQUENCE [LARGE SCALE GENOMIC DNA]</scope>
    <source>
        <strain evidence="5">UoL-UT</strain>
    </source>
</reference>
<keyword evidence="2" id="KW-0479">Metal-binding</keyword>
<sequence>MYGTPLSLLQLPPSALPEITAKLNQPGVNSVRFLQDGRSFDEIRHLLHDSDVKVAQEVDIEVGFTCKKCHMTYPAEVLCLGHQRASCFAKQSADIKATLKLVQIHIECRLCRERFASVMDYKFHCESQRHKELMAERQMKCVPKMESMNSVNGGLTQNVQMNNSTSIANDANNLFLNGNESQVSVNLLNYLTKGMANSAAVYSNSSEAY</sequence>
<comment type="caution">
    <text evidence="5">The sequence shown here is derived from an EMBL/GenBank/DDBJ whole genome shotgun (WGS) entry which is preliminary data.</text>
</comment>
<dbReference type="PANTHER" id="PTHR45891:SF3">
    <property type="entry name" value="ZINC FINGER PROTEIN 2"/>
    <property type="match status" value="1"/>
</dbReference>
<dbReference type="GO" id="GO:0000981">
    <property type="term" value="F:DNA-binding transcription factor activity, RNA polymerase II-specific"/>
    <property type="evidence" value="ECO:0007669"/>
    <property type="project" value="TreeGrafter"/>
</dbReference>
<dbReference type="VEuPathDB" id="VectorBase:LDEU000742"/>
<gene>
    <name evidence="5" type="ORF">B4U80_05207</name>
</gene>
<evidence type="ECO:0000256" key="2">
    <source>
        <dbReference type="ARBA" id="ARBA00022723"/>
    </source>
</evidence>
<dbReference type="OrthoDB" id="6417226at2759"/>
<dbReference type="EMBL" id="NCKV01000211">
    <property type="protein sequence ID" value="RWS31298.1"/>
    <property type="molecule type" value="Genomic_DNA"/>
</dbReference>
<keyword evidence="4" id="KW-0862">Zinc</keyword>
<evidence type="ECO:0000256" key="1">
    <source>
        <dbReference type="ARBA" id="ARBA00004123"/>
    </source>
</evidence>
<dbReference type="Proteomes" id="UP000288716">
    <property type="component" value="Unassembled WGS sequence"/>
</dbReference>
<dbReference type="PANTHER" id="PTHR45891">
    <property type="entry name" value="ZINC FINGER HOMEOBOX PROTEIN"/>
    <property type="match status" value="1"/>
</dbReference>
<keyword evidence="6" id="KW-1185">Reference proteome</keyword>
<proteinExistence type="predicted"/>
<dbReference type="GO" id="GO:0046872">
    <property type="term" value="F:metal ion binding"/>
    <property type="evidence" value="ECO:0007669"/>
    <property type="project" value="UniProtKB-KW"/>
</dbReference>
<keyword evidence="3" id="KW-0677">Repeat</keyword>